<protein>
    <submittedName>
        <fullName evidence="1">Uncharacterized protein</fullName>
    </submittedName>
</protein>
<proteinExistence type="predicted"/>
<dbReference type="OrthoDB" id="10589370at2759"/>
<organism evidence="1 2">
    <name type="scientific">Trametes pubescens</name>
    <name type="common">White-rot fungus</name>
    <dbReference type="NCBI Taxonomy" id="154538"/>
    <lineage>
        <taxon>Eukaryota</taxon>
        <taxon>Fungi</taxon>
        <taxon>Dikarya</taxon>
        <taxon>Basidiomycota</taxon>
        <taxon>Agaricomycotina</taxon>
        <taxon>Agaricomycetes</taxon>
        <taxon>Polyporales</taxon>
        <taxon>Polyporaceae</taxon>
        <taxon>Trametes</taxon>
    </lineage>
</organism>
<comment type="caution">
    <text evidence="1">The sequence shown here is derived from an EMBL/GenBank/DDBJ whole genome shotgun (WGS) entry which is preliminary data.</text>
</comment>
<dbReference type="AlphaFoldDB" id="A0A1M2VKP7"/>
<evidence type="ECO:0000313" key="2">
    <source>
        <dbReference type="Proteomes" id="UP000184267"/>
    </source>
</evidence>
<name>A0A1M2VKP7_TRAPU</name>
<dbReference type="Proteomes" id="UP000184267">
    <property type="component" value="Unassembled WGS sequence"/>
</dbReference>
<evidence type="ECO:0000313" key="1">
    <source>
        <dbReference type="EMBL" id="OJT08113.1"/>
    </source>
</evidence>
<dbReference type="EMBL" id="MNAD01001083">
    <property type="protein sequence ID" value="OJT08113.1"/>
    <property type="molecule type" value="Genomic_DNA"/>
</dbReference>
<sequence length="75" mass="7587">MQEVVSARALLSAESLPLATSEGAAEPGTTSLLQFVRADVDEWIQSESTPSALAGGVLLPDGVPECTEEGTAAAS</sequence>
<reference evidence="1 2" key="1">
    <citation type="submission" date="2016-10" db="EMBL/GenBank/DDBJ databases">
        <title>Genome sequence of the basidiomycete white-rot fungus Trametes pubescens.</title>
        <authorList>
            <person name="Makela M.R."/>
            <person name="Granchi Z."/>
            <person name="Peng M."/>
            <person name="De Vries R.P."/>
            <person name="Grigoriev I."/>
            <person name="Riley R."/>
            <person name="Hilden K."/>
        </authorList>
    </citation>
    <scope>NUCLEOTIDE SEQUENCE [LARGE SCALE GENOMIC DNA]</scope>
    <source>
        <strain evidence="1 2">FBCC735</strain>
    </source>
</reference>
<keyword evidence="2" id="KW-1185">Reference proteome</keyword>
<gene>
    <name evidence="1" type="ORF">TRAPUB_1048</name>
</gene>
<accession>A0A1M2VKP7</accession>